<dbReference type="Proteomes" id="UP000623467">
    <property type="component" value="Unassembled WGS sequence"/>
</dbReference>
<evidence type="ECO:0000313" key="3">
    <source>
        <dbReference type="Proteomes" id="UP000623467"/>
    </source>
</evidence>
<reference evidence="2" key="1">
    <citation type="submission" date="2020-05" db="EMBL/GenBank/DDBJ databases">
        <title>Mycena genomes resolve the evolution of fungal bioluminescence.</title>
        <authorList>
            <person name="Tsai I.J."/>
        </authorList>
    </citation>
    <scope>NUCLEOTIDE SEQUENCE</scope>
    <source>
        <strain evidence="2">160909Yilan</strain>
    </source>
</reference>
<gene>
    <name evidence="2" type="ORF">MSAN_01134800</name>
</gene>
<proteinExistence type="predicted"/>
<dbReference type="EMBL" id="JACAZH010000008">
    <property type="protein sequence ID" value="KAF7361043.1"/>
    <property type="molecule type" value="Genomic_DNA"/>
</dbReference>
<keyword evidence="1" id="KW-0812">Transmembrane</keyword>
<feature type="transmembrane region" description="Helical" evidence="1">
    <location>
        <begin position="271"/>
        <end position="293"/>
    </location>
</feature>
<dbReference type="OrthoDB" id="3265734at2759"/>
<keyword evidence="1" id="KW-1133">Transmembrane helix</keyword>
<dbReference type="Gene3D" id="2.60.120.260">
    <property type="entry name" value="Galactose-binding domain-like"/>
    <property type="match status" value="2"/>
</dbReference>
<sequence>MGILIDDNDPLVQYSPPKGWLREGRPPEFDNTTHASATPGDTATLVFEGTSISVYGTLTPGSEQSRLNFSIDGAVMDSVPAPIVPTTVQNQLFWKSPVLSEAQHTLVVTNDQDLNRTFFLDYFIYITTSTTGKTLLIDDTDASVTYSPGWQSENSTETCLESTRHVSSAAESWAAVSFNGTGISVIGTPSQTEFKVSIVIDGSQPITSQSQIDNQLFNTSNLPAGPHTINITVLEGNLAIDYFFVYDAGSPALATPPTGAPLAGSSKTLPIAAIVGGAIGGLALLILLLAVVLTMRRRRAADVDQSVLEYTDSMTPAPHPWDVKRGSITNMATITNDLDGGRPKNFEKERPASRYIYYDERQ</sequence>
<evidence type="ECO:0000256" key="1">
    <source>
        <dbReference type="SAM" id="Phobius"/>
    </source>
</evidence>
<keyword evidence="1" id="KW-0472">Membrane</keyword>
<accession>A0A8H6YJL6</accession>
<protein>
    <submittedName>
        <fullName evidence="2">Right-handed parallel beta-helix repeat-containing protein</fullName>
    </submittedName>
</protein>
<comment type="caution">
    <text evidence="2">The sequence shown here is derived from an EMBL/GenBank/DDBJ whole genome shotgun (WGS) entry which is preliminary data.</text>
</comment>
<evidence type="ECO:0000313" key="2">
    <source>
        <dbReference type="EMBL" id="KAF7361043.1"/>
    </source>
</evidence>
<keyword evidence="3" id="KW-1185">Reference proteome</keyword>
<dbReference type="AlphaFoldDB" id="A0A8H6YJL6"/>
<name>A0A8H6YJL6_9AGAR</name>
<organism evidence="2 3">
    <name type="scientific">Mycena sanguinolenta</name>
    <dbReference type="NCBI Taxonomy" id="230812"/>
    <lineage>
        <taxon>Eukaryota</taxon>
        <taxon>Fungi</taxon>
        <taxon>Dikarya</taxon>
        <taxon>Basidiomycota</taxon>
        <taxon>Agaricomycotina</taxon>
        <taxon>Agaricomycetes</taxon>
        <taxon>Agaricomycetidae</taxon>
        <taxon>Agaricales</taxon>
        <taxon>Marasmiineae</taxon>
        <taxon>Mycenaceae</taxon>
        <taxon>Mycena</taxon>
    </lineage>
</organism>